<evidence type="ECO:0000313" key="3">
    <source>
        <dbReference type="EMBL" id="WYY06800.1"/>
    </source>
</evidence>
<dbReference type="EMBL" id="CP136137">
    <property type="protein sequence ID" value="WYY06800.1"/>
    <property type="molecule type" value="Genomic_DNA"/>
</dbReference>
<sequence>MGGLLALVTAASMVLAGCSYGPEDITPSIQSGSGVSVRIHFDSVLNLPPGTNVTYEGAKVGTVSGMSLQAHDVVVTVRIDRDTPVPADARVEIRSDTVLGDAYVAMTAPEAGAGSASALTDGAEIPVGQTASPPPLENTLAVLSTFVNGGSISRLEDTIREMNSAFPDRKQTQRVARIAGLDLRDLSASLDTIDDTLSAFDALNGAMLPRVGKIEEMFSPVGMHYWNQVSDIFGGLGVLIPSVGSVFEGGFWLVPMLQELNGSVYTVRDGIDAVGQNSNRIEAFLTDKLFPFLSKPQFKVISANTPQGQDVLKSSVDILRMLGAVN</sequence>
<organism evidence="3 4">
    <name type="scientific">Gordonia hydrophobica</name>
    <dbReference type="NCBI Taxonomy" id="40516"/>
    <lineage>
        <taxon>Bacteria</taxon>
        <taxon>Bacillati</taxon>
        <taxon>Actinomycetota</taxon>
        <taxon>Actinomycetes</taxon>
        <taxon>Mycobacteriales</taxon>
        <taxon>Gordoniaceae</taxon>
        <taxon>Gordonia</taxon>
    </lineage>
</organism>
<feature type="chain" id="PRO_5045231222" evidence="1">
    <location>
        <begin position="17"/>
        <end position="326"/>
    </location>
</feature>
<dbReference type="Pfam" id="PF02470">
    <property type="entry name" value="MlaD"/>
    <property type="match status" value="1"/>
</dbReference>
<keyword evidence="4" id="KW-1185">Reference proteome</keyword>
<dbReference type="RefSeq" id="WP_169802472.1">
    <property type="nucleotide sequence ID" value="NZ_CP136137.1"/>
</dbReference>
<dbReference type="PANTHER" id="PTHR33371">
    <property type="entry name" value="INTERMEMBRANE PHOSPHOLIPID TRANSPORT SYSTEM BINDING PROTEIN MLAD-RELATED"/>
    <property type="match status" value="1"/>
</dbReference>
<keyword evidence="1" id="KW-0732">Signal</keyword>
<dbReference type="InterPro" id="IPR003399">
    <property type="entry name" value="Mce/MlaD"/>
</dbReference>
<feature type="signal peptide" evidence="1">
    <location>
        <begin position="1"/>
        <end position="16"/>
    </location>
</feature>
<gene>
    <name evidence="3" type="ORF">RVF87_17350</name>
</gene>
<reference evidence="3 4" key="1">
    <citation type="journal article" date="2023" name="Virus Evol.">
        <title>Computational host range prediction-The good, the bad, and the ugly.</title>
        <authorList>
            <person name="Howell A.A."/>
            <person name="Versoza C.J."/>
            <person name="Pfeifer S.P."/>
        </authorList>
    </citation>
    <scope>NUCLEOTIDE SEQUENCE [LARGE SCALE GENOMIC DNA]</scope>
    <source>
        <strain evidence="3 4">1610/1b</strain>
    </source>
</reference>
<evidence type="ECO:0000313" key="4">
    <source>
        <dbReference type="Proteomes" id="UP001479933"/>
    </source>
</evidence>
<dbReference type="Proteomes" id="UP001479933">
    <property type="component" value="Chromosome"/>
</dbReference>
<dbReference type="PANTHER" id="PTHR33371:SF15">
    <property type="entry name" value="LIPOPROTEIN LPRN"/>
    <property type="match status" value="1"/>
</dbReference>
<evidence type="ECO:0000256" key="1">
    <source>
        <dbReference type="SAM" id="SignalP"/>
    </source>
</evidence>
<name>A0ABZ2TZD2_9ACTN</name>
<dbReference type="InterPro" id="IPR052336">
    <property type="entry name" value="MlaD_Phospholipid_Transporter"/>
</dbReference>
<proteinExistence type="predicted"/>
<accession>A0ABZ2TZD2</accession>
<feature type="domain" description="Mce/MlaD" evidence="2">
    <location>
        <begin position="34"/>
        <end position="108"/>
    </location>
</feature>
<protein>
    <submittedName>
        <fullName evidence="3">MlaD family protein</fullName>
    </submittedName>
</protein>
<evidence type="ECO:0000259" key="2">
    <source>
        <dbReference type="Pfam" id="PF02470"/>
    </source>
</evidence>